<proteinExistence type="predicted"/>
<dbReference type="Pfam" id="PF00646">
    <property type="entry name" value="F-box"/>
    <property type="match status" value="1"/>
</dbReference>
<dbReference type="AlphaFoldDB" id="A0A7C8RLF8"/>
<comment type="caution">
    <text evidence="2">The sequence shown here is derived from an EMBL/GenBank/DDBJ whole genome shotgun (WGS) entry which is preliminary data.</text>
</comment>
<gene>
    <name evidence="2" type="ORF">TWF970_008606</name>
</gene>
<sequence length="367" mass="41283">MTTSTPPSPPFLRLPLELQSEIVSYLPFADQLSISLTCSDLSACLTSPQNLKSRYSSCPFDELSFKGLYIYPPDNTVPGVKTHLLLQSFSDLNPLAVHPELFCTVQSGEIREYLYLKGYSYFEKPKSVEGARLEGYTWDEENALTTDFYDSGRFADLDFETIWDPKSEEPEGGKKTRWIMHPHPEKRPGAVLYNGVIDISNSPFLDEPCFLYATCGIGENAKEEELETEFVQVTLLDEPLKNNNSQGETRPQYHENSQIKSVIKATKDLTVRQLLERVVGSLYEGILAVTGPSDEVLNMKVDPLYYDEYGCHWEIGAAALKSSIAELQDMVWVRVCGGEWTEYAILPRGLVEEVKGIYSTEGTENPP</sequence>
<organism evidence="2 3">
    <name type="scientific">Orbilia oligospora</name>
    <name type="common">Nematode-trapping fungus</name>
    <name type="synonym">Arthrobotrys oligospora</name>
    <dbReference type="NCBI Taxonomy" id="2813651"/>
    <lineage>
        <taxon>Eukaryota</taxon>
        <taxon>Fungi</taxon>
        <taxon>Dikarya</taxon>
        <taxon>Ascomycota</taxon>
        <taxon>Pezizomycotina</taxon>
        <taxon>Orbiliomycetes</taxon>
        <taxon>Orbiliales</taxon>
        <taxon>Orbiliaceae</taxon>
        <taxon>Orbilia</taxon>
    </lineage>
</organism>
<name>A0A7C8RLF8_ORBOL</name>
<dbReference type="Proteomes" id="UP000474640">
    <property type="component" value="Unassembled WGS sequence"/>
</dbReference>
<dbReference type="OrthoDB" id="10383641at2759"/>
<dbReference type="SUPFAM" id="SSF81383">
    <property type="entry name" value="F-box domain"/>
    <property type="match status" value="1"/>
</dbReference>
<dbReference type="EMBL" id="JAABOJ010000005">
    <property type="protein sequence ID" value="KAF3286766.1"/>
    <property type="molecule type" value="Genomic_DNA"/>
</dbReference>
<dbReference type="InterPro" id="IPR036047">
    <property type="entry name" value="F-box-like_dom_sf"/>
</dbReference>
<accession>A0A7C8RLF8</accession>
<evidence type="ECO:0000313" key="2">
    <source>
        <dbReference type="EMBL" id="KAF3286766.1"/>
    </source>
</evidence>
<feature type="domain" description="F-box" evidence="1">
    <location>
        <begin position="8"/>
        <end position="54"/>
    </location>
</feature>
<protein>
    <recommendedName>
        <fullName evidence="1">F-box domain-containing protein</fullName>
    </recommendedName>
</protein>
<evidence type="ECO:0000259" key="1">
    <source>
        <dbReference type="PROSITE" id="PS50181"/>
    </source>
</evidence>
<dbReference type="PROSITE" id="PS50181">
    <property type="entry name" value="FBOX"/>
    <property type="match status" value="1"/>
</dbReference>
<dbReference type="InterPro" id="IPR001810">
    <property type="entry name" value="F-box_dom"/>
</dbReference>
<evidence type="ECO:0000313" key="3">
    <source>
        <dbReference type="Proteomes" id="UP000474640"/>
    </source>
</evidence>
<reference evidence="2 3" key="1">
    <citation type="submission" date="2020-01" db="EMBL/GenBank/DDBJ databases">
        <authorList>
            <person name="Palmer J.M."/>
        </authorList>
    </citation>
    <scope>NUCLEOTIDE SEQUENCE [LARGE SCALE GENOMIC DNA]</scope>
    <source>
        <strain evidence="2 3">TWF970</strain>
    </source>
</reference>